<dbReference type="InterPro" id="IPR036188">
    <property type="entry name" value="FAD/NAD-bd_sf"/>
</dbReference>
<dbReference type="EMBL" id="CAJOBA010068779">
    <property type="protein sequence ID" value="CAF4379237.1"/>
    <property type="molecule type" value="Genomic_DNA"/>
</dbReference>
<evidence type="ECO:0000313" key="10">
    <source>
        <dbReference type="EMBL" id="CAF4379237.1"/>
    </source>
</evidence>
<dbReference type="PRINTS" id="PR00368">
    <property type="entry name" value="FADPNR"/>
</dbReference>
<dbReference type="EC" id="1.6.5.9" evidence="2"/>
<evidence type="ECO:0000256" key="3">
    <source>
        <dbReference type="ARBA" id="ARBA00022630"/>
    </source>
</evidence>
<sequence length="216" mass="24171">SVSVGTIEPRSIIEPIRSLISPRIKFIENKCINIDPKKKFVTCINSRHDGETSTITNKDEVASASSSEEVLDSTQSIKYDFLVVAVGSQNNTFNTPDVEKYAHFLKEITDAIRLRAAISDAFESAMSLNQSEEDRKRLLHFVIVGGGPTGVEFAAELADYVQQDLKYYFPSLVANDVKISLIQSLDHILSTMVCFHFIYPFYTLICDGFENTLMLS</sequence>
<accession>A0A8S2V835</accession>
<keyword evidence="6" id="KW-0520">NAD</keyword>
<dbReference type="Gene3D" id="3.50.50.100">
    <property type="match status" value="1"/>
</dbReference>
<dbReference type="SUPFAM" id="SSF51905">
    <property type="entry name" value="FAD/NAD(P)-binding domain"/>
    <property type="match status" value="1"/>
</dbReference>
<keyword evidence="3" id="KW-0285">Flavoprotein</keyword>
<feature type="non-terminal residue" evidence="10">
    <location>
        <position position="1"/>
    </location>
</feature>
<dbReference type="InterPro" id="IPR045024">
    <property type="entry name" value="NDH-2"/>
</dbReference>
<keyword evidence="5" id="KW-0560">Oxidoreductase</keyword>
<reference evidence="10" key="1">
    <citation type="submission" date="2021-02" db="EMBL/GenBank/DDBJ databases">
        <authorList>
            <person name="Nowell W R."/>
        </authorList>
    </citation>
    <scope>NUCLEOTIDE SEQUENCE</scope>
</reference>
<evidence type="ECO:0000256" key="8">
    <source>
        <dbReference type="ARBA" id="ARBA00049010"/>
    </source>
</evidence>
<dbReference type="PANTHER" id="PTHR43706:SF47">
    <property type="entry name" value="EXTERNAL NADH-UBIQUINONE OXIDOREDUCTASE 1, MITOCHONDRIAL-RELATED"/>
    <property type="match status" value="1"/>
</dbReference>
<evidence type="ECO:0000256" key="1">
    <source>
        <dbReference type="ARBA" id="ARBA00005272"/>
    </source>
</evidence>
<dbReference type="Pfam" id="PF07992">
    <property type="entry name" value="Pyr_redox_2"/>
    <property type="match status" value="1"/>
</dbReference>
<dbReference type="InterPro" id="IPR023753">
    <property type="entry name" value="FAD/NAD-binding_dom"/>
</dbReference>
<evidence type="ECO:0000256" key="5">
    <source>
        <dbReference type="ARBA" id="ARBA00023002"/>
    </source>
</evidence>
<feature type="domain" description="FAD/NAD(P)-binding" evidence="9">
    <location>
        <begin position="24"/>
        <end position="191"/>
    </location>
</feature>
<evidence type="ECO:0000256" key="2">
    <source>
        <dbReference type="ARBA" id="ARBA00012637"/>
    </source>
</evidence>
<gene>
    <name evidence="10" type="ORF">TMI583_LOCUS42451</name>
</gene>
<dbReference type="GO" id="GO:0005739">
    <property type="term" value="C:mitochondrion"/>
    <property type="evidence" value="ECO:0007669"/>
    <property type="project" value="TreeGrafter"/>
</dbReference>
<keyword evidence="4" id="KW-0274">FAD</keyword>
<comment type="caution">
    <text evidence="10">The sequence shown here is derived from an EMBL/GenBank/DDBJ whole genome shotgun (WGS) entry which is preliminary data.</text>
</comment>
<evidence type="ECO:0000313" key="11">
    <source>
        <dbReference type="Proteomes" id="UP000682733"/>
    </source>
</evidence>
<evidence type="ECO:0000259" key="9">
    <source>
        <dbReference type="Pfam" id="PF07992"/>
    </source>
</evidence>
<comment type="similarity">
    <text evidence="1">Belongs to the NADH dehydrogenase family.</text>
</comment>
<comment type="catalytic activity">
    <reaction evidence="8">
        <text>a ubiquinone + NADH + H(+) = a ubiquinol + NAD(+)</text>
        <dbReference type="Rhea" id="RHEA:23152"/>
        <dbReference type="Rhea" id="RHEA-COMP:9565"/>
        <dbReference type="Rhea" id="RHEA-COMP:9566"/>
        <dbReference type="ChEBI" id="CHEBI:15378"/>
        <dbReference type="ChEBI" id="CHEBI:16389"/>
        <dbReference type="ChEBI" id="CHEBI:17976"/>
        <dbReference type="ChEBI" id="CHEBI:57540"/>
        <dbReference type="ChEBI" id="CHEBI:57945"/>
    </reaction>
</comment>
<protein>
    <recommendedName>
        <fullName evidence="2">NADH:ubiquinone reductase (non-electrogenic)</fullName>
        <ecNumber evidence="2">1.6.5.9</ecNumber>
    </recommendedName>
</protein>
<name>A0A8S2V835_9BILA</name>
<organism evidence="10 11">
    <name type="scientific">Didymodactylos carnosus</name>
    <dbReference type="NCBI Taxonomy" id="1234261"/>
    <lineage>
        <taxon>Eukaryota</taxon>
        <taxon>Metazoa</taxon>
        <taxon>Spiralia</taxon>
        <taxon>Gnathifera</taxon>
        <taxon>Rotifera</taxon>
        <taxon>Eurotatoria</taxon>
        <taxon>Bdelloidea</taxon>
        <taxon>Philodinida</taxon>
        <taxon>Philodinidae</taxon>
        <taxon>Didymodactylos</taxon>
    </lineage>
</organism>
<evidence type="ECO:0000256" key="6">
    <source>
        <dbReference type="ARBA" id="ARBA00023027"/>
    </source>
</evidence>
<evidence type="ECO:0000256" key="4">
    <source>
        <dbReference type="ARBA" id="ARBA00022827"/>
    </source>
</evidence>
<dbReference type="AlphaFoldDB" id="A0A8S2V835"/>
<evidence type="ECO:0000256" key="7">
    <source>
        <dbReference type="ARBA" id="ARBA00047599"/>
    </source>
</evidence>
<proteinExistence type="inferred from homology"/>
<dbReference type="Proteomes" id="UP000682733">
    <property type="component" value="Unassembled WGS sequence"/>
</dbReference>
<dbReference type="PANTHER" id="PTHR43706">
    <property type="entry name" value="NADH DEHYDROGENASE"/>
    <property type="match status" value="1"/>
</dbReference>
<comment type="catalytic activity">
    <reaction evidence="7">
        <text>a quinone + NADH + H(+) = a quinol + NAD(+)</text>
        <dbReference type="Rhea" id="RHEA:46160"/>
        <dbReference type="ChEBI" id="CHEBI:15378"/>
        <dbReference type="ChEBI" id="CHEBI:24646"/>
        <dbReference type="ChEBI" id="CHEBI:57540"/>
        <dbReference type="ChEBI" id="CHEBI:57945"/>
        <dbReference type="ChEBI" id="CHEBI:132124"/>
        <dbReference type="EC" id="1.6.5.9"/>
    </reaction>
</comment>
<dbReference type="GO" id="GO:0050136">
    <property type="term" value="F:NADH dehydrogenase (quinone) (non-electrogenic) activity"/>
    <property type="evidence" value="ECO:0007669"/>
    <property type="project" value="UniProtKB-EC"/>
</dbReference>